<organism evidence="3 4">
    <name type="scientific">Amycolatopsis plumensis</name>
    <dbReference type="NCBI Taxonomy" id="236508"/>
    <lineage>
        <taxon>Bacteria</taxon>
        <taxon>Bacillati</taxon>
        <taxon>Actinomycetota</taxon>
        <taxon>Actinomycetes</taxon>
        <taxon>Pseudonocardiales</taxon>
        <taxon>Pseudonocardiaceae</taxon>
        <taxon>Amycolatopsis</taxon>
    </lineage>
</organism>
<protein>
    <recommendedName>
        <fullName evidence="2">B12-binding domain-containing protein</fullName>
    </recommendedName>
</protein>
<comment type="caution">
    <text evidence="3">The sequence shown here is derived from an EMBL/GenBank/DDBJ whole genome shotgun (WGS) entry which is preliminary data.</text>
</comment>
<feature type="domain" description="B12-binding" evidence="2">
    <location>
        <begin position="139"/>
        <end position="277"/>
    </location>
</feature>
<gene>
    <name evidence="3" type="ORF">ACFFTO_17985</name>
</gene>
<feature type="region of interest" description="Disordered" evidence="1">
    <location>
        <begin position="370"/>
        <end position="425"/>
    </location>
</feature>
<reference evidence="3 4" key="1">
    <citation type="submission" date="2024-09" db="EMBL/GenBank/DDBJ databases">
        <authorList>
            <person name="Sun Q."/>
            <person name="Mori K."/>
        </authorList>
    </citation>
    <scope>NUCLEOTIDE SEQUENCE [LARGE SCALE GENOMIC DNA]</scope>
    <source>
        <strain evidence="3 4">JCM 13852</strain>
    </source>
</reference>
<dbReference type="EMBL" id="JBHMBK010000012">
    <property type="protein sequence ID" value="MFB9686090.1"/>
    <property type="molecule type" value="Genomic_DNA"/>
</dbReference>
<dbReference type="RefSeq" id="WP_378194712.1">
    <property type="nucleotide sequence ID" value="NZ_JBHMBK010000012.1"/>
</dbReference>
<dbReference type="Proteomes" id="UP001589535">
    <property type="component" value="Unassembled WGS sequence"/>
</dbReference>
<dbReference type="InterPro" id="IPR036724">
    <property type="entry name" value="Cobalamin-bd_sf"/>
</dbReference>
<evidence type="ECO:0000313" key="4">
    <source>
        <dbReference type="Proteomes" id="UP001589535"/>
    </source>
</evidence>
<name>A0ABV5U3Y2_9PSEU</name>
<feature type="compositionally biased region" description="Low complexity" evidence="1">
    <location>
        <begin position="410"/>
        <end position="425"/>
    </location>
</feature>
<dbReference type="Gene3D" id="3.40.50.280">
    <property type="entry name" value="Cobalamin-binding domain"/>
    <property type="match status" value="1"/>
</dbReference>
<feature type="compositionally biased region" description="Low complexity" evidence="1">
    <location>
        <begin position="370"/>
        <end position="385"/>
    </location>
</feature>
<keyword evidence="4" id="KW-1185">Reference proteome</keyword>
<dbReference type="InterPro" id="IPR006158">
    <property type="entry name" value="Cobalamin-bd"/>
</dbReference>
<evidence type="ECO:0000259" key="2">
    <source>
        <dbReference type="PROSITE" id="PS51332"/>
    </source>
</evidence>
<accession>A0ABV5U3Y2</accession>
<dbReference type="SUPFAM" id="SSF52242">
    <property type="entry name" value="Cobalamin (vitamin B12)-binding domain"/>
    <property type="match status" value="1"/>
</dbReference>
<sequence>MGMLHDIRTTTALGRGHDSPFYGRLIEAMRASTADGNLPDHIVAALPEIPETDLSRLGKLVAEAVPGRFSLTGGLDRRVLFAERPVALGGWVVADLSGQPHCTREWPSWTAGRVTVAEPERWLSTADLAGDAPERLARPRILLTSLYHPEWFPLPRFPLAISDLARAARLTLMGQVQLIDMQLGASLDDITRWVQDQRPDIVGISATFGQHDLMIELLDQLMQMSAPPLVLAGGSLTVRNEGMLLDKYPELLIARGAGEPTIADAIAHYHGDCDLPAVRGLGYRGAPRGGALAIGTTPRRTAVQPNRLRAEHRAVAPSRSAPRHGAQPCNRTGSGTTSCPNWTCWTPHSRTTVWRNWRSPADAPAIARSVPVGTKAPGPAATPPACRGCWPRSARSPTGTRRSRAPFTWSTRSSSAAARTPSTGP</sequence>
<evidence type="ECO:0000256" key="1">
    <source>
        <dbReference type="SAM" id="MobiDB-lite"/>
    </source>
</evidence>
<evidence type="ECO:0000313" key="3">
    <source>
        <dbReference type="EMBL" id="MFB9686090.1"/>
    </source>
</evidence>
<proteinExistence type="predicted"/>
<feature type="region of interest" description="Disordered" evidence="1">
    <location>
        <begin position="312"/>
        <end position="336"/>
    </location>
</feature>
<dbReference type="PROSITE" id="PS51332">
    <property type="entry name" value="B12_BINDING"/>
    <property type="match status" value="1"/>
</dbReference>
<dbReference type="CDD" id="cd02065">
    <property type="entry name" value="B12-binding_like"/>
    <property type="match status" value="1"/>
</dbReference>